<organism evidence="2 3">
    <name type="scientific">Gracilariopsis chorda</name>
    <dbReference type="NCBI Taxonomy" id="448386"/>
    <lineage>
        <taxon>Eukaryota</taxon>
        <taxon>Rhodophyta</taxon>
        <taxon>Florideophyceae</taxon>
        <taxon>Rhodymeniophycidae</taxon>
        <taxon>Gracilariales</taxon>
        <taxon>Gracilariaceae</taxon>
        <taxon>Gracilariopsis</taxon>
    </lineage>
</organism>
<feature type="chain" id="PRO_5016144862" evidence="1">
    <location>
        <begin position="20"/>
        <end position="296"/>
    </location>
</feature>
<dbReference type="EMBL" id="NBIV01000016">
    <property type="protein sequence ID" value="PXF48197.1"/>
    <property type="molecule type" value="Genomic_DNA"/>
</dbReference>
<feature type="signal peptide" evidence="1">
    <location>
        <begin position="1"/>
        <end position="19"/>
    </location>
</feature>
<dbReference type="OrthoDB" id="10336129at2759"/>
<evidence type="ECO:0000313" key="3">
    <source>
        <dbReference type="Proteomes" id="UP000247409"/>
    </source>
</evidence>
<keyword evidence="1" id="KW-0732">Signal</keyword>
<proteinExistence type="predicted"/>
<accession>A0A2V3J2G8</accession>
<keyword evidence="3" id="KW-1185">Reference proteome</keyword>
<dbReference type="Proteomes" id="UP000247409">
    <property type="component" value="Unassembled WGS sequence"/>
</dbReference>
<gene>
    <name evidence="2" type="ORF">BWQ96_02149</name>
</gene>
<evidence type="ECO:0000256" key="1">
    <source>
        <dbReference type="SAM" id="SignalP"/>
    </source>
</evidence>
<reference evidence="2 3" key="1">
    <citation type="journal article" date="2018" name="Mol. Biol. Evol.">
        <title>Analysis of the draft genome of the red seaweed Gracilariopsis chorda provides insights into genome size evolution in Rhodophyta.</title>
        <authorList>
            <person name="Lee J."/>
            <person name="Yang E.C."/>
            <person name="Graf L."/>
            <person name="Yang J.H."/>
            <person name="Qiu H."/>
            <person name="Zel Zion U."/>
            <person name="Chan C.X."/>
            <person name="Stephens T.G."/>
            <person name="Weber A.P.M."/>
            <person name="Boo G.H."/>
            <person name="Boo S.M."/>
            <person name="Kim K.M."/>
            <person name="Shin Y."/>
            <person name="Jung M."/>
            <person name="Lee S.J."/>
            <person name="Yim H.S."/>
            <person name="Lee J.H."/>
            <person name="Bhattacharya D."/>
            <person name="Yoon H.S."/>
        </authorList>
    </citation>
    <scope>NUCLEOTIDE SEQUENCE [LARGE SCALE GENOMIC DNA]</scope>
    <source>
        <strain evidence="2 3">SKKU-2015</strain>
        <tissue evidence="2">Whole body</tissue>
    </source>
</reference>
<name>A0A2V3J2G8_9FLOR</name>
<sequence>MRDFLVVLVILALSQTVFGDVGPCRYDEDRCSCKLGKANQGTCWDKIAESPGECSRRYCRAGWTCACGGRTHVCYRANKPVNSLKNPADISKSVAECVTKSFPLVAGHELTLGRLKFHFSRKGALADDCNEVAWWHNGELLGNRKPVSITSPSDVDKVLKDREEHTLLELRPGDLIAFRFRDSSYYCYKHLTEFVINGTSVNSEALGFTTHYAREFTKDWFSPSYALTDQNMGEDETEPDIRKFLPLRTTKLSNSVSIVPGSDYWEPRDSNSPDNKPSNWYFRIQVPDVIPKITSI</sequence>
<dbReference type="AlphaFoldDB" id="A0A2V3J2G8"/>
<evidence type="ECO:0000313" key="2">
    <source>
        <dbReference type="EMBL" id="PXF48197.1"/>
    </source>
</evidence>
<comment type="caution">
    <text evidence="2">The sequence shown here is derived from an EMBL/GenBank/DDBJ whole genome shotgun (WGS) entry which is preliminary data.</text>
</comment>
<protein>
    <submittedName>
        <fullName evidence="2">Uncharacterized protein</fullName>
    </submittedName>
</protein>